<feature type="domain" description="N-acetyltransferase" evidence="3">
    <location>
        <begin position="3"/>
        <end position="168"/>
    </location>
</feature>
<evidence type="ECO:0000313" key="4">
    <source>
        <dbReference type="EMBL" id="TWI80071.1"/>
    </source>
</evidence>
<keyword evidence="4" id="KW-0689">Ribosomal protein</keyword>
<evidence type="ECO:0000259" key="3">
    <source>
        <dbReference type="PROSITE" id="PS51186"/>
    </source>
</evidence>
<keyword evidence="4" id="KW-0687">Ribonucleoprotein</keyword>
<dbReference type="PANTHER" id="PTHR43877:SF2">
    <property type="entry name" value="AMINOALKYLPHOSPHONATE N-ACETYLTRANSFERASE-RELATED"/>
    <property type="match status" value="1"/>
</dbReference>
<dbReference type="InterPro" id="IPR000182">
    <property type="entry name" value="GNAT_dom"/>
</dbReference>
<reference evidence="4 5" key="1">
    <citation type="submission" date="2019-07" db="EMBL/GenBank/DDBJ databases">
        <title>Genomic Encyclopedia of Archaeal and Bacterial Type Strains, Phase II (KMG-II): from individual species to whole genera.</title>
        <authorList>
            <person name="Goeker M."/>
        </authorList>
    </citation>
    <scope>NUCLEOTIDE SEQUENCE [LARGE SCALE GENOMIC DNA]</scope>
    <source>
        <strain evidence="4 5">ATCC BAA-252</strain>
    </source>
</reference>
<dbReference type="Gene3D" id="3.40.630.30">
    <property type="match status" value="1"/>
</dbReference>
<evidence type="ECO:0000256" key="2">
    <source>
        <dbReference type="ARBA" id="ARBA00023315"/>
    </source>
</evidence>
<organism evidence="4 5">
    <name type="scientific">Roseibium hamelinense</name>
    <dbReference type="NCBI Taxonomy" id="150831"/>
    <lineage>
        <taxon>Bacteria</taxon>
        <taxon>Pseudomonadati</taxon>
        <taxon>Pseudomonadota</taxon>
        <taxon>Alphaproteobacteria</taxon>
        <taxon>Hyphomicrobiales</taxon>
        <taxon>Stappiaceae</taxon>
        <taxon>Roseibium</taxon>
    </lineage>
</organism>
<dbReference type="CDD" id="cd04301">
    <property type="entry name" value="NAT_SF"/>
    <property type="match status" value="1"/>
</dbReference>
<comment type="caution">
    <text evidence="4">The sequence shown here is derived from an EMBL/GenBank/DDBJ whole genome shotgun (WGS) entry which is preliminary data.</text>
</comment>
<dbReference type="SUPFAM" id="SSF55729">
    <property type="entry name" value="Acyl-CoA N-acyltransferases (Nat)"/>
    <property type="match status" value="1"/>
</dbReference>
<dbReference type="GO" id="GO:0005840">
    <property type="term" value="C:ribosome"/>
    <property type="evidence" value="ECO:0007669"/>
    <property type="project" value="UniProtKB-KW"/>
</dbReference>
<keyword evidence="2" id="KW-0012">Acyltransferase</keyword>
<protein>
    <submittedName>
        <fullName evidence="4">Ribosomal protein S18 acetylase RimI-like enzyme</fullName>
    </submittedName>
</protein>
<dbReference type="PROSITE" id="PS51186">
    <property type="entry name" value="GNAT"/>
    <property type="match status" value="1"/>
</dbReference>
<sequence length="171" mass="19684">MNFDYRRLYPDDWQDWQALRLEGARDFPMGFLVTPDEVEADPAEACRRILSFGNSRGVFAKSRLVGFCSYRPLKPLQIRHRAEIGPFFVSRSFQGSGAAQVLMTSVIREARASNEVEQLELFVDTENHRAIGFYEKNGFERIATHPDGVRIGGRSRDDHFYVLRLQKPEKA</sequence>
<keyword evidence="1" id="KW-0808">Transferase</keyword>
<dbReference type="Pfam" id="PF00583">
    <property type="entry name" value="Acetyltransf_1"/>
    <property type="match status" value="1"/>
</dbReference>
<proteinExistence type="predicted"/>
<evidence type="ECO:0000313" key="5">
    <source>
        <dbReference type="Proteomes" id="UP000320593"/>
    </source>
</evidence>
<evidence type="ECO:0000256" key="1">
    <source>
        <dbReference type="ARBA" id="ARBA00022679"/>
    </source>
</evidence>
<dbReference type="OrthoDB" id="9788300at2"/>
<dbReference type="EMBL" id="VLLF01000012">
    <property type="protein sequence ID" value="TWI80071.1"/>
    <property type="molecule type" value="Genomic_DNA"/>
</dbReference>
<accession>A0A562SFC2</accession>
<gene>
    <name evidence="4" type="ORF">JM93_04184</name>
</gene>
<dbReference type="InterPro" id="IPR016181">
    <property type="entry name" value="Acyl_CoA_acyltransferase"/>
</dbReference>
<dbReference type="PANTHER" id="PTHR43877">
    <property type="entry name" value="AMINOALKYLPHOSPHONATE N-ACETYLTRANSFERASE-RELATED-RELATED"/>
    <property type="match status" value="1"/>
</dbReference>
<name>A0A562SFC2_9HYPH</name>
<dbReference type="RefSeq" id="WP_145347291.1">
    <property type="nucleotide sequence ID" value="NZ_SMLY01000079.1"/>
</dbReference>
<dbReference type="AlphaFoldDB" id="A0A562SFC2"/>
<dbReference type="InterPro" id="IPR050832">
    <property type="entry name" value="Bact_Acetyltransf"/>
</dbReference>
<dbReference type="Proteomes" id="UP000320593">
    <property type="component" value="Unassembled WGS sequence"/>
</dbReference>
<dbReference type="GO" id="GO:0016747">
    <property type="term" value="F:acyltransferase activity, transferring groups other than amino-acyl groups"/>
    <property type="evidence" value="ECO:0007669"/>
    <property type="project" value="InterPro"/>
</dbReference>
<keyword evidence="5" id="KW-1185">Reference proteome</keyword>